<dbReference type="STRING" id="553469.SAMN04487947_3975"/>
<dbReference type="OrthoDB" id="165520at2157"/>
<dbReference type="RefSeq" id="WP_089810939.1">
    <property type="nucleotide sequence ID" value="NZ_FOYT01000006.1"/>
</dbReference>
<dbReference type="GO" id="GO:0003677">
    <property type="term" value="F:DNA binding"/>
    <property type="evidence" value="ECO:0007669"/>
    <property type="project" value="UniProtKB-KW"/>
</dbReference>
<protein>
    <submittedName>
        <fullName evidence="1">DNA-binding transcriptional regulator, Lrp family</fullName>
    </submittedName>
</protein>
<organism evidence="1 2">
    <name type="scientific">Halogeometricum rufum</name>
    <dbReference type="NCBI Taxonomy" id="553469"/>
    <lineage>
        <taxon>Archaea</taxon>
        <taxon>Methanobacteriati</taxon>
        <taxon>Methanobacteriota</taxon>
        <taxon>Stenosarchaea group</taxon>
        <taxon>Halobacteria</taxon>
        <taxon>Halobacteriales</taxon>
        <taxon>Haloferacaceae</taxon>
        <taxon>Halogeometricum</taxon>
    </lineage>
</organism>
<dbReference type="AlphaFoldDB" id="A0A1I6J2S3"/>
<proteinExistence type="predicted"/>
<name>A0A1I6J2S3_9EURY</name>
<keyword evidence="2" id="KW-1185">Reference proteome</keyword>
<dbReference type="Proteomes" id="UP000198531">
    <property type="component" value="Unassembled WGS sequence"/>
</dbReference>
<keyword evidence="1" id="KW-0238">DNA-binding</keyword>
<dbReference type="Gene3D" id="1.10.10.10">
    <property type="entry name" value="Winged helix-like DNA-binding domain superfamily/Winged helix DNA-binding domain"/>
    <property type="match status" value="1"/>
</dbReference>
<dbReference type="EMBL" id="FOYT01000006">
    <property type="protein sequence ID" value="SFR73315.1"/>
    <property type="molecule type" value="Genomic_DNA"/>
</dbReference>
<reference evidence="2" key="1">
    <citation type="submission" date="2016-10" db="EMBL/GenBank/DDBJ databases">
        <authorList>
            <person name="Varghese N."/>
            <person name="Submissions S."/>
        </authorList>
    </citation>
    <scope>NUCLEOTIDE SEQUENCE [LARGE SCALE GENOMIC DNA]</scope>
    <source>
        <strain evidence="2">CGMCC 1.7736</strain>
    </source>
</reference>
<gene>
    <name evidence="1" type="ORF">SAMN04487947_3975</name>
</gene>
<accession>A0A1I6J2S3</accession>
<sequence length="171" mass="20457">MDDDAPDWTFKERDTVILRELAADPQRSSRELTRILAEKHDIDVSHVTISETIRRMREEGVFREAIVPNEEYFTFALFEFKFNPEHFADEWHDAMVHIRDDPHTLFYFLSDGEYQWKSVMMFESAQAQSQWIHEFYKRHGKVVSNLRNSVVHNVLKFHTDPELLSRLGREE</sequence>
<dbReference type="InterPro" id="IPR036388">
    <property type="entry name" value="WH-like_DNA-bd_sf"/>
</dbReference>
<evidence type="ECO:0000313" key="2">
    <source>
        <dbReference type="Proteomes" id="UP000198531"/>
    </source>
</evidence>
<evidence type="ECO:0000313" key="1">
    <source>
        <dbReference type="EMBL" id="SFR73315.1"/>
    </source>
</evidence>